<comment type="caution">
    <text evidence="2">The sequence shown here is derived from an EMBL/GenBank/DDBJ whole genome shotgun (WGS) entry which is preliminary data.</text>
</comment>
<protein>
    <submittedName>
        <fullName evidence="2">Uncharacterized protein</fullName>
    </submittedName>
</protein>
<sequence length="100" mass="11372">MAKSKHYSAAKKYMNRRVKIKTKYGSTFYGKIVKVSGTKVYLRVSSVSSSPGKAHISFFPFILPLVLFDLLVIVLADGRHRPVPYYPHEPYPGPGPYRRL</sequence>
<proteinExistence type="predicted"/>
<gene>
    <name evidence="2" type="ORF">FHS19_005463</name>
</gene>
<feature type="transmembrane region" description="Helical" evidence="1">
    <location>
        <begin position="56"/>
        <end position="76"/>
    </location>
</feature>
<keyword evidence="1" id="KW-1133">Transmembrane helix</keyword>
<keyword evidence="1" id="KW-0472">Membrane</keyword>
<keyword evidence="1" id="KW-0812">Transmembrane</keyword>
<evidence type="ECO:0000256" key="1">
    <source>
        <dbReference type="SAM" id="Phobius"/>
    </source>
</evidence>
<dbReference type="Proteomes" id="UP000517523">
    <property type="component" value="Unassembled WGS sequence"/>
</dbReference>
<accession>A0A839TUD4</accession>
<evidence type="ECO:0000313" key="3">
    <source>
        <dbReference type="Proteomes" id="UP000517523"/>
    </source>
</evidence>
<dbReference type="AlphaFoldDB" id="A0A839TUD4"/>
<organism evidence="2 3">
    <name type="scientific">Paenibacillus rhizosphaerae</name>
    <dbReference type="NCBI Taxonomy" id="297318"/>
    <lineage>
        <taxon>Bacteria</taxon>
        <taxon>Bacillati</taxon>
        <taxon>Bacillota</taxon>
        <taxon>Bacilli</taxon>
        <taxon>Bacillales</taxon>
        <taxon>Paenibacillaceae</taxon>
        <taxon>Paenibacillus</taxon>
    </lineage>
</organism>
<name>A0A839TUD4_9BACL</name>
<dbReference type="EMBL" id="JACHXJ010000005">
    <property type="protein sequence ID" value="MBB3130744.1"/>
    <property type="molecule type" value="Genomic_DNA"/>
</dbReference>
<evidence type="ECO:0000313" key="2">
    <source>
        <dbReference type="EMBL" id="MBB3130744.1"/>
    </source>
</evidence>
<reference evidence="2 3" key="1">
    <citation type="submission" date="2020-08" db="EMBL/GenBank/DDBJ databases">
        <title>Genomic Encyclopedia of Type Strains, Phase III (KMG-III): the genomes of soil and plant-associated and newly described type strains.</title>
        <authorList>
            <person name="Whitman W."/>
        </authorList>
    </citation>
    <scope>NUCLEOTIDE SEQUENCE [LARGE SCALE GENOMIC DNA]</scope>
    <source>
        <strain evidence="2 3">CECT 5831</strain>
    </source>
</reference>
<dbReference type="RefSeq" id="WP_183584861.1">
    <property type="nucleotide sequence ID" value="NZ_JACHXJ010000005.1"/>
</dbReference>